<dbReference type="InterPro" id="IPR038762">
    <property type="entry name" value="ABM_predict"/>
</dbReference>
<evidence type="ECO:0000313" key="4">
    <source>
        <dbReference type="Proteomes" id="UP000249467"/>
    </source>
</evidence>
<evidence type="ECO:0000256" key="1">
    <source>
        <dbReference type="SAM" id="Phobius"/>
    </source>
</evidence>
<dbReference type="Pfam" id="PF03992">
    <property type="entry name" value="ABM"/>
    <property type="match status" value="1"/>
</dbReference>
<dbReference type="AlphaFoldDB" id="A0A2W4XT82"/>
<accession>A0A2W4XT82</accession>
<dbReference type="EMBL" id="QBML01000022">
    <property type="protein sequence ID" value="PZO38661.1"/>
    <property type="molecule type" value="Genomic_DNA"/>
</dbReference>
<feature type="transmembrane region" description="Helical" evidence="1">
    <location>
        <begin position="127"/>
        <end position="147"/>
    </location>
</feature>
<keyword evidence="1" id="KW-0812">Transmembrane</keyword>
<evidence type="ECO:0000259" key="2">
    <source>
        <dbReference type="Pfam" id="PF03992"/>
    </source>
</evidence>
<reference evidence="3 4" key="1">
    <citation type="submission" date="2018-04" db="EMBL/GenBank/DDBJ databases">
        <authorList>
            <person name="Go L.Y."/>
            <person name="Mitchell J.A."/>
        </authorList>
    </citation>
    <scope>NUCLEOTIDE SEQUENCE [LARGE SCALE GENOMIC DNA]</scope>
    <source>
        <strain evidence="3">ULC066bin1</strain>
    </source>
</reference>
<keyword evidence="1" id="KW-1133">Transmembrane helix</keyword>
<dbReference type="Gene3D" id="3.30.70.100">
    <property type="match status" value="1"/>
</dbReference>
<evidence type="ECO:0000313" key="3">
    <source>
        <dbReference type="EMBL" id="PZO38661.1"/>
    </source>
</evidence>
<proteinExistence type="predicted"/>
<sequence length="233" mass="26357">MENQQSFNDPSVTISISRRVKPECKAEFEEFLAGITLACGKFPGHLGSNIFRPVNDDDPEYRIIFKFDRLSNLRHWEKSAERQQWFAIAEPLTISPPQIQVLTGLETWFTLPGKPAITPPPRYKMALVSWLAVFPLITIISATFQQFLMPLHLILRVAVVTAIAVPTMTYLLMPQMTKLFSWWLYPEPAIAVSTTNLIPAIAADRPQLSHPLPELQIVDPDNDAKVVIPINLQ</sequence>
<dbReference type="PANTHER" id="PTHR40057:SF1">
    <property type="entry name" value="SLR1162 PROTEIN"/>
    <property type="match status" value="1"/>
</dbReference>
<dbReference type="InterPro" id="IPR011008">
    <property type="entry name" value="Dimeric_a/b-barrel"/>
</dbReference>
<keyword evidence="1" id="KW-0472">Membrane</keyword>
<dbReference type="Proteomes" id="UP000249467">
    <property type="component" value="Unassembled WGS sequence"/>
</dbReference>
<protein>
    <recommendedName>
        <fullName evidence="2">ABM domain-containing protein</fullName>
    </recommendedName>
</protein>
<dbReference type="InterPro" id="IPR007138">
    <property type="entry name" value="ABM_dom"/>
</dbReference>
<organism evidence="3 4">
    <name type="scientific">Pseudanabaena frigida</name>
    <dbReference type="NCBI Taxonomy" id="945775"/>
    <lineage>
        <taxon>Bacteria</taxon>
        <taxon>Bacillati</taxon>
        <taxon>Cyanobacteriota</taxon>
        <taxon>Cyanophyceae</taxon>
        <taxon>Pseudanabaenales</taxon>
        <taxon>Pseudanabaenaceae</taxon>
        <taxon>Pseudanabaena</taxon>
    </lineage>
</organism>
<dbReference type="PANTHER" id="PTHR40057">
    <property type="entry name" value="SLR1162 PROTEIN"/>
    <property type="match status" value="1"/>
</dbReference>
<gene>
    <name evidence="3" type="ORF">DCF19_15785</name>
</gene>
<name>A0A2W4XT82_9CYAN</name>
<dbReference type="SUPFAM" id="SSF54909">
    <property type="entry name" value="Dimeric alpha+beta barrel"/>
    <property type="match status" value="1"/>
</dbReference>
<feature type="transmembrane region" description="Helical" evidence="1">
    <location>
        <begin position="153"/>
        <end position="173"/>
    </location>
</feature>
<comment type="caution">
    <text evidence="3">The sequence shown here is derived from an EMBL/GenBank/DDBJ whole genome shotgun (WGS) entry which is preliminary data.</text>
</comment>
<feature type="domain" description="ABM" evidence="2">
    <location>
        <begin position="12"/>
        <end position="86"/>
    </location>
</feature>
<reference evidence="3 4" key="2">
    <citation type="submission" date="2018-06" db="EMBL/GenBank/DDBJ databases">
        <title>Metagenomic assembly of (sub)arctic Cyanobacteria and their associated microbiome from non-axenic cultures.</title>
        <authorList>
            <person name="Baurain D."/>
        </authorList>
    </citation>
    <scope>NUCLEOTIDE SEQUENCE [LARGE SCALE GENOMIC DNA]</scope>
    <source>
        <strain evidence="3">ULC066bin1</strain>
    </source>
</reference>